<dbReference type="PANTHER" id="PTHR45686:SF4">
    <property type="entry name" value="ADP-RIBOSYLATION FACTOR GTPASE ACTIVATING PROTEIN 3, ISOFORM H"/>
    <property type="match status" value="1"/>
</dbReference>
<accession>A0A1R2CJK8</accession>
<dbReference type="Pfam" id="PF01412">
    <property type="entry name" value="ArfGap"/>
    <property type="match status" value="1"/>
</dbReference>
<organism evidence="8 9">
    <name type="scientific">Stentor coeruleus</name>
    <dbReference type="NCBI Taxonomy" id="5963"/>
    <lineage>
        <taxon>Eukaryota</taxon>
        <taxon>Sar</taxon>
        <taxon>Alveolata</taxon>
        <taxon>Ciliophora</taxon>
        <taxon>Postciliodesmatophora</taxon>
        <taxon>Heterotrichea</taxon>
        <taxon>Heterotrichida</taxon>
        <taxon>Stentoridae</taxon>
        <taxon>Stentor</taxon>
    </lineage>
</organism>
<evidence type="ECO:0000256" key="4">
    <source>
        <dbReference type="ARBA" id="ARBA00022833"/>
    </source>
</evidence>
<keyword evidence="2" id="KW-0479">Metal-binding</keyword>
<keyword evidence="9" id="KW-1185">Reference proteome</keyword>
<dbReference type="InterPro" id="IPR001164">
    <property type="entry name" value="ArfGAP_dom"/>
</dbReference>
<protein>
    <recommendedName>
        <fullName evidence="7">Arf-GAP domain-containing protein</fullName>
    </recommendedName>
</protein>
<dbReference type="PRINTS" id="PR00405">
    <property type="entry name" value="REVINTRACTNG"/>
</dbReference>
<keyword evidence="3 5" id="KW-0863">Zinc-finger</keyword>
<feature type="compositionally biased region" description="Acidic residues" evidence="6">
    <location>
        <begin position="252"/>
        <end position="265"/>
    </location>
</feature>
<evidence type="ECO:0000256" key="2">
    <source>
        <dbReference type="ARBA" id="ARBA00022723"/>
    </source>
</evidence>
<dbReference type="GO" id="GO:0005096">
    <property type="term" value="F:GTPase activator activity"/>
    <property type="evidence" value="ECO:0007669"/>
    <property type="project" value="UniProtKB-KW"/>
</dbReference>
<feature type="domain" description="Arf-GAP" evidence="7">
    <location>
        <begin position="4"/>
        <end position="120"/>
    </location>
</feature>
<dbReference type="SUPFAM" id="SSF57863">
    <property type="entry name" value="ArfGap/RecO-like zinc finger"/>
    <property type="match status" value="1"/>
</dbReference>
<dbReference type="Gene3D" id="1.10.220.150">
    <property type="entry name" value="Arf GTPase activating protein"/>
    <property type="match status" value="1"/>
</dbReference>
<dbReference type="CDD" id="cd08830">
    <property type="entry name" value="ArfGap_ArfGap1"/>
    <property type="match status" value="1"/>
</dbReference>
<evidence type="ECO:0000256" key="3">
    <source>
        <dbReference type="ARBA" id="ARBA00022771"/>
    </source>
</evidence>
<dbReference type="GO" id="GO:0008270">
    <property type="term" value="F:zinc ion binding"/>
    <property type="evidence" value="ECO:0007669"/>
    <property type="project" value="UniProtKB-KW"/>
</dbReference>
<feature type="compositionally biased region" description="Basic and acidic residues" evidence="6">
    <location>
        <begin position="266"/>
        <end position="285"/>
    </location>
</feature>
<evidence type="ECO:0000259" key="7">
    <source>
        <dbReference type="PROSITE" id="PS50115"/>
    </source>
</evidence>
<evidence type="ECO:0000313" key="8">
    <source>
        <dbReference type="EMBL" id="OMJ89187.1"/>
    </source>
</evidence>
<name>A0A1R2CJK8_9CILI</name>
<evidence type="ECO:0000256" key="5">
    <source>
        <dbReference type="PROSITE-ProRule" id="PRU00288"/>
    </source>
</evidence>
<dbReference type="InterPro" id="IPR037278">
    <property type="entry name" value="ARFGAP/RecO"/>
</dbReference>
<dbReference type="GO" id="GO:0048205">
    <property type="term" value="P:COPI coating of Golgi vesicle"/>
    <property type="evidence" value="ECO:0007669"/>
    <property type="project" value="TreeGrafter"/>
</dbReference>
<dbReference type="Proteomes" id="UP000187209">
    <property type="component" value="Unassembled WGS sequence"/>
</dbReference>
<proteinExistence type="predicted"/>
<sequence length="285" mass="31991">MSTSDTFRELQSNKENFRCVDCGRNGAQWASISHGIFICLECSGKHRSLGVHISFIRSITMDSWSPGQLNMMKIGGNKRFKDFIGSYSFSSDVSIPIKYYSKAAEYYRELIKSESENRKLTYPPPSASEGLESCMKLPEIREKQPVEEFEQQGSWWGGARSIFGTAFDKAGQWASNAAETMKEAKLVESLKSGASSVLERSRNVGGTIAGKVNHENLKNIGEKGLEVMSNVGKMAYDGVQMAYSKVKKEGGEGIEEENKEEEEEEKIMKDEKIEDKNYSFKEKDD</sequence>
<evidence type="ECO:0000256" key="1">
    <source>
        <dbReference type="ARBA" id="ARBA00022468"/>
    </source>
</evidence>
<dbReference type="GO" id="GO:0000139">
    <property type="term" value="C:Golgi membrane"/>
    <property type="evidence" value="ECO:0007669"/>
    <property type="project" value="GOC"/>
</dbReference>
<comment type="caution">
    <text evidence="8">The sequence shown here is derived from an EMBL/GenBank/DDBJ whole genome shotgun (WGS) entry which is preliminary data.</text>
</comment>
<evidence type="ECO:0000256" key="6">
    <source>
        <dbReference type="SAM" id="MobiDB-lite"/>
    </source>
</evidence>
<dbReference type="PANTHER" id="PTHR45686">
    <property type="entry name" value="ADP-RIBOSYLATION FACTOR GTPASE ACTIVATING PROTEIN 3, ISOFORM H-RELATED"/>
    <property type="match status" value="1"/>
</dbReference>
<dbReference type="SMART" id="SM00105">
    <property type="entry name" value="ArfGap"/>
    <property type="match status" value="1"/>
</dbReference>
<reference evidence="8 9" key="1">
    <citation type="submission" date="2016-11" db="EMBL/GenBank/DDBJ databases">
        <title>The macronuclear genome of Stentor coeruleus: a giant cell with tiny introns.</title>
        <authorList>
            <person name="Slabodnick M."/>
            <person name="Ruby J.G."/>
            <person name="Reiff S.B."/>
            <person name="Swart E.C."/>
            <person name="Gosai S."/>
            <person name="Prabakaran S."/>
            <person name="Witkowska E."/>
            <person name="Larue G.E."/>
            <person name="Fisher S."/>
            <person name="Freeman R.M."/>
            <person name="Gunawardena J."/>
            <person name="Chu W."/>
            <person name="Stover N.A."/>
            <person name="Gregory B.D."/>
            <person name="Nowacki M."/>
            <person name="Derisi J."/>
            <person name="Roy S.W."/>
            <person name="Marshall W.F."/>
            <person name="Sood P."/>
        </authorList>
    </citation>
    <scope>NUCLEOTIDE SEQUENCE [LARGE SCALE GENOMIC DNA]</scope>
    <source>
        <strain evidence="8">WM001</strain>
    </source>
</reference>
<dbReference type="EMBL" id="MPUH01000132">
    <property type="protein sequence ID" value="OMJ89187.1"/>
    <property type="molecule type" value="Genomic_DNA"/>
</dbReference>
<dbReference type="InterPro" id="IPR038508">
    <property type="entry name" value="ArfGAP_dom_sf"/>
</dbReference>
<dbReference type="AlphaFoldDB" id="A0A1R2CJK8"/>
<evidence type="ECO:0000313" key="9">
    <source>
        <dbReference type="Proteomes" id="UP000187209"/>
    </source>
</evidence>
<gene>
    <name evidence="8" type="ORF">SteCoe_8738</name>
</gene>
<keyword evidence="1" id="KW-0343">GTPase activation</keyword>
<dbReference type="OrthoDB" id="983479at2759"/>
<keyword evidence="4" id="KW-0862">Zinc</keyword>
<feature type="region of interest" description="Disordered" evidence="6">
    <location>
        <begin position="248"/>
        <end position="285"/>
    </location>
</feature>
<dbReference type="PROSITE" id="PS50115">
    <property type="entry name" value="ARFGAP"/>
    <property type="match status" value="1"/>
</dbReference>